<keyword evidence="1" id="KW-0812">Transmembrane</keyword>
<feature type="transmembrane region" description="Helical" evidence="1">
    <location>
        <begin position="46"/>
        <end position="73"/>
    </location>
</feature>
<feature type="transmembrane region" description="Helical" evidence="1">
    <location>
        <begin position="94"/>
        <end position="122"/>
    </location>
</feature>
<accession>A0A2N9XNI1</accession>
<feature type="transmembrane region" description="Helical" evidence="1">
    <location>
        <begin position="188"/>
        <end position="206"/>
    </location>
</feature>
<dbReference type="AlphaFoldDB" id="A0A2N9XNI1"/>
<reference evidence="2 3" key="1">
    <citation type="journal article" date="2017" name="MBio">
        <title>Type VI secretion-mediated competition in the bee gut microbiome.</title>
        <authorList>
            <person name="Steele M.I."/>
            <person name="Kwong W.K."/>
            <person name="Powell J.E."/>
            <person name="Whiteley M."/>
            <person name="Moran N.A."/>
        </authorList>
    </citation>
    <scope>NUCLEOTIDE SEQUENCE [LARGE SCALE GENOMIC DNA]</scope>
    <source>
        <strain evidence="2 3">Occ4-2</strain>
    </source>
</reference>
<gene>
    <name evidence="2" type="ORF">BHC48_07925</name>
</gene>
<name>A0A2N9XNI1_9NEIS</name>
<organism evidence="2 3">
    <name type="scientific">Snodgrassella alvi</name>
    <dbReference type="NCBI Taxonomy" id="1196083"/>
    <lineage>
        <taxon>Bacteria</taxon>
        <taxon>Pseudomonadati</taxon>
        <taxon>Pseudomonadota</taxon>
        <taxon>Betaproteobacteria</taxon>
        <taxon>Neisseriales</taxon>
        <taxon>Neisseriaceae</taxon>
        <taxon>Snodgrassella</taxon>
    </lineage>
</organism>
<feature type="transmembrane region" description="Helical" evidence="1">
    <location>
        <begin position="156"/>
        <end position="176"/>
    </location>
</feature>
<dbReference type="EMBL" id="MEIQ01000045">
    <property type="protein sequence ID" value="PIT49886.1"/>
    <property type="molecule type" value="Genomic_DNA"/>
</dbReference>
<dbReference type="Pfam" id="PF13803">
    <property type="entry name" value="DUF4184"/>
    <property type="match status" value="1"/>
</dbReference>
<feature type="transmembrane region" description="Helical" evidence="1">
    <location>
        <begin position="218"/>
        <end position="237"/>
    </location>
</feature>
<evidence type="ECO:0000313" key="2">
    <source>
        <dbReference type="EMBL" id="PIT49886.1"/>
    </source>
</evidence>
<keyword evidence="1" id="KW-0472">Membrane</keyword>
<protein>
    <recommendedName>
        <fullName evidence="4">DUF4184 domain-containing protein</fullName>
    </recommendedName>
</protein>
<comment type="caution">
    <text evidence="2">The sequence shown here is derived from an EMBL/GenBank/DDBJ whole genome shotgun (WGS) entry which is preliminary data.</text>
</comment>
<sequence>MPFTFSHPAIILPLYHYSKWFSLTGLIVGSMSPDFEYYIRMRMFGVYGHACSGICLLNILTGLAVAFIFHLIIRNPLIRHLPAGLQRRFNVYLTFNWTLYFCRHYLIVVFSLFLGSLSHIFWDAFTHPSGWFVSHSLWLQQEITLPFLQPLPVYKLLQHGSSVSGLLCIAAFIWCMPQSNQPVMRINYRYWLLIAVFALVIASTRISFNPDCLRSGHLIVTIIMSLFISTIVTSLYFHRSKHHELSEPNIGNTIQEKRRQLKTKGNQNKPH</sequence>
<keyword evidence="1" id="KW-1133">Transmembrane helix</keyword>
<evidence type="ECO:0000256" key="1">
    <source>
        <dbReference type="SAM" id="Phobius"/>
    </source>
</evidence>
<dbReference type="Proteomes" id="UP000231484">
    <property type="component" value="Unassembled WGS sequence"/>
</dbReference>
<evidence type="ECO:0008006" key="4">
    <source>
        <dbReference type="Google" id="ProtNLM"/>
    </source>
</evidence>
<dbReference type="InterPro" id="IPR025238">
    <property type="entry name" value="DUF4184"/>
</dbReference>
<proteinExistence type="predicted"/>
<evidence type="ECO:0000313" key="3">
    <source>
        <dbReference type="Proteomes" id="UP000231484"/>
    </source>
</evidence>